<protein>
    <submittedName>
        <fullName evidence="1">Uncharacterized protein</fullName>
    </submittedName>
</protein>
<name>A0A433DD84_9FUNG</name>
<dbReference type="Proteomes" id="UP000268093">
    <property type="component" value="Unassembled WGS sequence"/>
</dbReference>
<sequence>MSTEPQDEQVPRTVSTQDSPHLDPSAGILHDQTTVGIGHVQQITVMDLDITAIMTLEIEGDVDMASVQAWNPIVKGNLRKKMTKGG</sequence>
<proteinExistence type="predicted"/>
<gene>
    <name evidence="1" type="ORF">BC936DRAFT_143922</name>
</gene>
<reference evidence="1 2" key="1">
    <citation type="journal article" date="2018" name="New Phytol.">
        <title>Phylogenomics of Endogonaceae and evolution of mycorrhizas within Mucoromycota.</title>
        <authorList>
            <person name="Chang Y."/>
            <person name="Desiro A."/>
            <person name="Na H."/>
            <person name="Sandor L."/>
            <person name="Lipzen A."/>
            <person name="Clum A."/>
            <person name="Barry K."/>
            <person name="Grigoriev I.V."/>
            <person name="Martin F.M."/>
            <person name="Stajich J.E."/>
            <person name="Smith M.E."/>
            <person name="Bonito G."/>
            <person name="Spatafora J.W."/>
        </authorList>
    </citation>
    <scope>NUCLEOTIDE SEQUENCE [LARGE SCALE GENOMIC DNA]</scope>
    <source>
        <strain evidence="1 2">GMNB39</strain>
    </source>
</reference>
<dbReference type="EMBL" id="RBNI01002933">
    <property type="protein sequence ID" value="RUP48812.1"/>
    <property type="molecule type" value="Genomic_DNA"/>
</dbReference>
<comment type="caution">
    <text evidence="1">The sequence shown here is derived from an EMBL/GenBank/DDBJ whole genome shotgun (WGS) entry which is preliminary data.</text>
</comment>
<accession>A0A433DD84</accession>
<organism evidence="1 2">
    <name type="scientific">Jimgerdemannia flammicorona</name>
    <dbReference type="NCBI Taxonomy" id="994334"/>
    <lineage>
        <taxon>Eukaryota</taxon>
        <taxon>Fungi</taxon>
        <taxon>Fungi incertae sedis</taxon>
        <taxon>Mucoromycota</taxon>
        <taxon>Mucoromycotina</taxon>
        <taxon>Endogonomycetes</taxon>
        <taxon>Endogonales</taxon>
        <taxon>Endogonaceae</taxon>
        <taxon>Jimgerdemannia</taxon>
    </lineage>
</organism>
<evidence type="ECO:0000313" key="1">
    <source>
        <dbReference type="EMBL" id="RUP48812.1"/>
    </source>
</evidence>
<evidence type="ECO:0000313" key="2">
    <source>
        <dbReference type="Proteomes" id="UP000268093"/>
    </source>
</evidence>
<keyword evidence="2" id="KW-1185">Reference proteome</keyword>